<reference evidence="2" key="1">
    <citation type="journal article" date="2013" name="Nat. Commun.">
        <title>Whole-genome sequencing of Oryza brachyantha reveals mechanisms underlying Oryza genome evolution.</title>
        <authorList>
            <person name="Chen J."/>
            <person name="Huang Q."/>
            <person name="Gao D."/>
            <person name="Wang J."/>
            <person name="Lang Y."/>
            <person name="Liu T."/>
            <person name="Li B."/>
            <person name="Bai Z."/>
            <person name="Luis Goicoechea J."/>
            <person name="Liang C."/>
            <person name="Chen C."/>
            <person name="Zhang W."/>
            <person name="Sun S."/>
            <person name="Liao Y."/>
            <person name="Zhang X."/>
            <person name="Yang L."/>
            <person name="Song C."/>
            <person name="Wang M."/>
            <person name="Shi J."/>
            <person name="Liu G."/>
            <person name="Liu J."/>
            <person name="Zhou H."/>
            <person name="Zhou W."/>
            <person name="Yu Q."/>
            <person name="An N."/>
            <person name="Chen Y."/>
            <person name="Cai Q."/>
            <person name="Wang B."/>
            <person name="Liu B."/>
            <person name="Min J."/>
            <person name="Huang Y."/>
            <person name="Wu H."/>
            <person name="Li Z."/>
            <person name="Zhang Y."/>
            <person name="Yin Y."/>
            <person name="Song W."/>
            <person name="Jiang J."/>
            <person name="Jackson S.A."/>
            <person name="Wing R.A."/>
            <person name="Wang J."/>
            <person name="Chen M."/>
        </authorList>
    </citation>
    <scope>NUCLEOTIDE SEQUENCE [LARGE SCALE GENOMIC DNA]</scope>
    <source>
        <strain evidence="2">cv. IRGC 101232</strain>
    </source>
</reference>
<dbReference type="Proteomes" id="UP000006038">
    <property type="component" value="Chromosome 12"/>
</dbReference>
<accession>J3NBQ2</accession>
<feature type="region of interest" description="Disordered" evidence="1">
    <location>
        <begin position="83"/>
        <end position="111"/>
    </location>
</feature>
<sequence length="111" mass="11902">MRGGSQRGQLTWIGRPRWSDAPRRGGGGEVAGEQLELWAGQGGEGGWLALVPMEEEEEEERWERTSLTGEEDEEVAAAASLEAAARAMAAGRNPTSLGKKESERSAGPLPR</sequence>
<dbReference type="Gramene" id="OB12G14100.1">
    <property type="protein sequence ID" value="OB12G14100.1"/>
    <property type="gene ID" value="OB12G14100"/>
</dbReference>
<reference evidence="2" key="2">
    <citation type="submission" date="2013-04" db="UniProtKB">
        <authorList>
            <consortium name="EnsemblPlants"/>
        </authorList>
    </citation>
    <scope>IDENTIFICATION</scope>
</reference>
<evidence type="ECO:0000313" key="3">
    <source>
        <dbReference type="Proteomes" id="UP000006038"/>
    </source>
</evidence>
<evidence type="ECO:0000256" key="1">
    <source>
        <dbReference type="SAM" id="MobiDB-lite"/>
    </source>
</evidence>
<proteinExistence type="predicted"/>
<evidence type="ECO:0008006" key="4">
    <source>
        <dbReference type="Google" id="ProtNLM"/>
    </source>
</evidence>
<keyword evidence="3" id="KW-1185">Reference proteome</keyword>
<feature type="region of interest" description="Disordered" evidence="1">
    <location>
        <begin position="1"/>
        <end position="29"/>
    </location>
</feature>
<dbReference type="AlphaFoldDB" id="J3NBQ2"/>
<protein>
    <recommendedName>
        <fullName evidence="4">DUF834 domain-containing protein</fullName>
    </recommendedName>
</protein>
<dbReference type="HOGENOM" id="CLU_2162300_0_0_1"/>
<dbReference type="EnsemblPlants" id="OB12G14100.1">
    <property type="protein sequence ID" value="OB12G14100.1"/>
    <property type="gene ID" value="OB12G14100"/>
</dbReference>
<name>J3NBQ2_ORYBR</name>
<organism evidence="2">
    <name type="scientific">Oryza brachyantha</name>
    <name type="common">malo sina</name>
    <dbReference type="NCBI Taxonomy" id="4533"/>
    <lineage>
        <taxon>Eukaryota</taxon>
        <taxon>Viridiplantae</taxon>
        <taxon>Streptophyta</taxon>
        <taxon>Embryophyta</taxon>
        <taxon>Tracheophyta</taxon>
        <taxon>Spermatophyta</taxon>
        <taxon>Magnoliopsida</taxon>
        <taxon>Liliopsida</taxon>
        <taxon>Poales</taxon>
        <taxon>Poaceae</taxon>
        <taxon>BOP clade</taxon>
        <taxon>Oryzoideae</taxon>
        <taxon>Oryzeae</taxon>
        <taxon>Oryzinae</taxon>
        <taxon>Oryza</taxon>
    </lineage>
</organism>
<evidence type="ECO:0000313" key="2">
    <source>
        <dbReference type="EnsemblPlants" id="OB12G14100.1"/>
    </source>
</evidence>